<evidence type="ECO:0000313" key="2">
    <source>
        <dbReference type="EMBL" id="MBD2172866.1"/>
    </source>
</evidence>
<keyword evidence="3" id="KW-1185">Reference proteome</keyword>
<dbReference type="RefSeq" id="WP_010998278.1">
    <property type="nucleotide sequence ID" value="NZ_JACJQC010000013.1"/>
</dbReference>
<dbReference type="EMBL" id="JACJQC010000013">
    <property type="protein sequence ID" value="MBD2172866.1"/>
    <property type="molecule type" value="Genomic_DNA"/>
</dbReference>
<name>A0ABR7ZL45_ANACY</name>
<organism evidence="2 3">
    <name type="scientific">Anabaena cylindrica FACHB-318</name>
    <dbReference type="NCBI Taxonomy" id="2692880"/>
    <lineage>
        <taxon>Bacteria</taxon>
        <taxon>Bacillati</taxon>
        <taxon>Cyanobacteriota</taxon>
        <taxon>Cyanophyceae</taxon>
        <taxon>Nostocales</taxon>
        <taxon>Nostocaceae</taxon>
        <taxon>Anabaena</taxon>
    </lineage>
</organism>
<feature type="domain" description="DUF4145" evidence="1">
    <location>
        <begin position="113"/>
        <end position="195"/>
    </location>
</feature>
<accession>A0ABR7ZL45</accession>
<dbReference type="Proteomes" id="UP000638897">
    <property type="component" value="Unassembled WGS sequence"/>
</dbReference>
<dbReference type="Pfam" id="PF13643">
    <property type="entry name" value="DUF4145"/>
    <property type="match status" value="1"/>
</dbReference>
<gene>
    <name evidence="2" type="ORF">H6F81_16715</name>
</gene>
<proteinExistence type="predicted"/>
<evidence type="ECO:0000313" key="3">
    <source>
        <dbReference type="Proteomes" id="UP000638897"/>
    </source>
</evidence>
<evidence type="ECO:0000259" key="1">
    <source>
        <dbReference type="Pfam" id="PF13643"/>
    </source>
</evidence>
<dbReference type="InterPro" id="IPR025285">
    <property type="entry name" value="DUF4145"/>
</dbReference>
<sequence length="238" mass="27120">MTNPKRQTTGFITCNHCGNHSPMDIVAEYYHSLKPSTYDSPEDEYYYSYQPDEGYKYELLLCLACKGVTLWKYFDADYIDPEEITVDTLYPLARSKLSGLPYQIQNAYEISLKVRVIDANAYAVLLGRILEMVCADRKATGKDLYNKLNDLAAKGEIPGKLVGVADQLRHLRNVGAHASLGELTKEEIPILDDLCRAILEYVYSAPYLANKAQQQLKRLKEKWAKKEEVSDKYSENPE</sequence>
<comment type="caution">
    <text evidence="2">The sequence shown here is derived from an EMBL/GenBank/DDBJ whole genome shotgun (WGS) entry which is preliminary data.</text>
</comment>
<reference evidence="2 3" key="1">
    <citation type="journal article" date="2020" name="ISME J.">
        <title>Comparative genomics reveals insights into cyanobacterial evolution and habitat adaptation.</title>
        <authorList>
            <person name="Chen M.Y."/>
            <person name="Teng W.K."/>
            <person name="Zhao L."/>
            <person name="Hu C.X."/>
            <person name="Zhou Y.K."/>
            <person name="Han B.P."/>
            <person name="Song L.R."/>
            <person name="Shu W.S."/>
        </authorList>
    </citation>
    <scope>NUCLEOTIDE SEQUENCE [LARGE SCALE GENOMIC DNA]</scope>
    <source>
        <strain evidence="2 3">FACHB-318</strain>
    </source>
</reference>
<protein>
    <submittedName>
        <fullName evidence="2">DUF4145 domain-containing protein</fullName>
    </submittedName>
</protein>